<comment type="caution">
    <text evidence="1">The sequence shown here is derived from an EMBL/GenBank/DDBJ whole genome shotgun (WGS) entry which is preliminary data.</text>
</comment>
<reference evidence="1" key="1">
    <citation type="journal article" date="2020" name="Fungal Divers.">
        <title>Resolving the Mortierellaceae phylogeny through synthesis of multi-gene phylogenetics and phylogenomics.</title>
        <authorList>
            <person name="Vandepol N."/>
            <person name="Liber J."/>
            <person name="Desiro A."/>
            <person name="Na H."/>
            <person name="Kennedy M."/>
            <person name="Barry K."/>
            <person name="Grigoriev I.V."/>
            <person name="Miller A.N."/>
            <person name="O'Donnell K."/>
            <person name="Stajich J.E."/>
            <person name="Bonito G."/>
        </authorList>
    </citation>
    <scope>NUCLEOTIDE SEQUENCE</scope>
    <source>
        <strain evidence="1">NVP60</strain>
    </source>
</reference>
<name>A0A9P6UCP2_9FUNG</name>
<dbReference type="Proteomes" id="UP000823405">
    <property type="component" value="Unassembled WGS sequence"/>
</dbReference>
<accession>A0A9P6UCP2</accession>
<proteinExistence type="predicted"/>
<dbReference type="EMBL" id="JAAAIN010005609">
    <property type="protein sequence ID" value="KAG0273717.1"/>
    <property type="molecule type" value="Genomic_DNA"/>
</dbReference>
<evidence type="ECO:0000313" key="2">
    <source>
        <dbReference type="Proteomes" id="UP000823405"/>
    </source>
</evidence>
<gene>
    <name evidence="1" type="ORF">BGZ97_010648</name>
</gene>
<feature type="non-terminal residue" evidence="1">
    <location>
        <position position="69"/>
    </location>
</feature>
<keyword evidence="2" id="KW-1185">Reference proteome</keyword>
<dbReference type="AlphaFoldDB" id="A0A9P6UCP2"/>
<protein>
    <submittedName>
        <fullName evidence="1">Uncharacterized protein</fullName>
    </submittedName>
</protein>
<sequence length="69" mass="7690">MLGNRKPSLTLVVLPVTFDPRLPMGAVQFTFTLDKQDDCRGEKLILGKENVQTLYTIRPIHAPVKLPAS</sequence>
<organism evidence="1 2">
    <name type="scientific">Linnemannia gamsii</name>
    <dbReference type="NCBI Taxonomy" id="64522"/>
    <lineage>
        <taxon>Eukaryota</taxon>
        <taxon>Fungi</taxon>
        <taxon>Fungi incertae sedis</taxon>
        <taxon>Mucoromycota</taxon>
        <taxon>Mortierellomycotina</taxon>
        <taxon>Mortierellomycetes</taxon>
        <taxon>Mortierellales</taxon>
        <taxon>Mortierellaceae</taxon>
        <taxon>Linnemannia</taxon>
    </lineage>
</organism>
<evidence type="ECO:0000313" key="1">
    <source>
        <dbReference type="EMBL" id="KAG0273717.1"/>
    </source>
</evidence>